<dbReference type="InterPro" id="IPR003661">
    <property type="entry name" value="HisK_dim/P_dom"/>
</dbReference>
<comment type="catalytic activity">
    <reaction evidence="1">
        <text>ATP + protein L-histidine = ADP + protein N-phospho-L-histidine.</text>
        <dbReference type="EC" id="2.7.13.3"/>
    </reaction>
</comment>
<dbReference type="InterPro" id="IPR004358">
    <property type="entry name" value="Sig_transdc_His_kin-like_C"/>
</dbReference>
<evidence type="ECO:0000256" key="2">
    <source>
        <dbReference type="ARBA" id="ARBA00012438"/>
    </source>
</evidence>
<evidence type="ECO:0000259" key="10">
    <source>
        <dbReference type="PROSITE" id="PS50109"/>
    </source>
</evidence>
<feature type="domain" description="Histidine kinase" evidence="10">
    <location>
        <begin position="449"/>
        <end position="673"/>
    </location>
</feature>
<dbReference type="SMART" id="SM00388">
    <property type="entry name" value="HisKA"/>
    <property type="match status" value="1"/>
</dbReference>
<evidence type="ECO:0000256" key="5">
    <source>
        <dbReference type="ARBA" id="ARBA00022777"/>
    </source>
</evidence>
<dbReference type="PRINTS" id="PR00344">
    <property type="entry name" value="BCTRLSENSOR"/>
</dbReference>
<dbReference type="InterPro" id="IPR050736">
    <property type="entry name" value="Sensor_HK_Regulatory"/>
</dbReference>
<dbReference type="InterPro" id="IPR005467">
    <property type="entry name" value="His_kinase_dom"/>
</dbReference>
<dbReference type="EC" id="2.7.13.3" evidence="2"/>
<evidence type="ECO:0000256" key="7">
    <source>
        <dbReference type="ARBA" id="ARBA00023136"/>
    </source>
</evidence>
<evidence type="ECO:0000256" key="9">
    <source>
        <dbReference type="SAM" id="Phobius"/>
    </source>
</evidence>
<dbReference type="Pfam" id="PF00512">
    <property type="entry name" value="HisKA"/>
    <property type="match status" value="1"/>
</dbReference>
<dbReference type="FunFam" id="1.10.287.130:FF:000001">
    <property type="entry name" value="Two-component sensor histidine kinase"/>
    <property type="match status" value="1"/>
</dbReference>
<keyword evidence="9" id="KW-0812">Transmembrane</keyword>
<dbReference type="InterPro" id="IPR036097">
    <property type="entry name" value="HisK_dim/P_sf"/>
</dbReference>
<dbReference type="SUPFAM" id="SSF55874">
    <property type="entry name" value="ATPase domain of HSP90 chaperone/DNA topoisomerase II/histidine kinase"/>
    <property type="match status" value="1"/>
</dbReference>
<dbReference type="Pfam" id="PF02518">
    <property type="entry name" value="HATPase_c"/>
    <property type="match status" value="1"/>
</dbReference>
<keyword evidence="7 9" id="KW-0472">Membrane</keyword>
<comment type="caution">
    <text evidence="11">The sequence shown here is derived from an EMBL/GenBank/DDBJ whole genome shotgun (WGS) entry which is preliminary data.</text>
</comment>
<evidence type="ECO:0000256" key="8">
    <source>
        <dbReference type="SAM" id="MobiDB-lite"/>
    </source>
</evidence>
<dbReference type="InterPro" id="IPR003594">
    <property type="entry name" value="HATPase_dom"/>
</dbReference>
<dbReference type="SMART" id="SM00387">
    <property type="entry name" value="HATPase_c"/>
    <property type="match status" value="1"/>
</dbReference>
<evidence type="ECO:0000313" key="12">
    <source>
        <dbReference type="Proteomes" id="UP000739538"/>
    </source>
</evidence>
<organism evidence="11 12">
    <name type="scientific">Eiseniibacteriota bacterium</name>
    <dbReference type="NCBI Taxonomy" id="2212470"/>
    <lineage>
        <taxon>Bacteria</taxon>
        <taxon>Candidatus Eiseniibacteriota</taxon>
    </lineage>
</organism>
<evidence type="ECO:0000256" key="1">
    <source>
        <dbReference type="ARBA" id="ARBA00000085"/>
    </source>
</evidence>
<accession>A0A956SDC0</accession>
<feature type="compositionally biased region" description="Low complexity" evidence="8">
    <location>
        <begin position="87"/>
        <end position="99"/>
    </location>
</feature>
<feature type="transmembrane region" description="Helical" evidence="9">
    <location>
        <begin position="409"/>
        <end position="429"/>
    </location>
</feature>
<protein>
    <recommendedName>
        <fullName evidence="2">histidine kinase</fullName>
        <ecNumber evidence="2">2.7.13.3</ecNumber>
    </recommendedName>
</protein>
<feature type="region of interest" description="Disordered" evidence="8">
    <location>
        <begin position="77"/>
        <end position="110"/>
    </location>
</feature>
<dbReference type="InterPro" id="IPR036890">
    <property type="entry name" value="HATPase_C_sf"/>
</dbReference>
<evidence type="ECO:0000256" key="3">
    <source>
        <dbReference type="ARBA" id="ARBA00022553"/>
    </source>
</evidence>
<dbReference type="AlphaFoldDB" id="A0A956SDC0"/>
<dbReference type="Proteomes" id="UP000739538">
    <property type="component" value="Unassembled WGS sequence"/>
</dbReference>
<dbReference type="FunFam" id="3.30.565.10:FF:000006">
    <property type="entry name" value="Sensor histidine kinase WalK"/>
    <property type="match status" value="1"/>
</dbReference>
<reference evidence="11" key="1">
    <citation type="submission" date="2020-04" db="EMBL/GenBank/DDBJ databases">
        <authorList>
            <person name="Zhang T."/>
        </authorList>
    </citation>
    <scope>NUCLEOTIDE SEQUENCE</scope>
    <source>
        <strain evidence="11">HKST-UBA02</strain>
    </source>
</reference>
<gene>
    <name evidence="11" type="ORF">KDA27_11850</name>
</gene>
<dbReference type="PROSITE" id="PS50109">
    <property type="entry name" value="HIS_KIN"/>
    <property type="match status" value="1"/>
</dbReference>
<dbReference type="SUPFAM" id="SSF47384">
    <property type="entry name" value="Homodimeric domain of signal transducing histidine kinase"/>
    <property type="match status" value="1"/>
</dbReference>
<keyword evidence="4" id="KW-0808">Transferase</keyword>
<dbReference type="CDD" id="cd00075">
    <property type="entry name" value="HATPase"/>
    <property type="match status" value="1"/>
</dbReference>
<evidence type="ECO:0000256" key="4">
    <source>
        <dbReference type="ARBA" id="ARBA00022679"/>
    </source>
</evidence>
<keyword evidence="5 11" id="KW-0418">Kinase</keyword>
<evidence type="ECO:0000256" key="6">
    <source>
        <dbReference type="ARBA" id="ARBA00023012"/>
    </source>
</evidence>
<feature type="region of interest" description="Disordered" evidence="8">
    <location>
        <begin position="672"/>
        <end position="691"/>
    </location>
</feature>
<dbReference type="Gene3D" id="3.30.565.10">
    <property type="entry name" value="Histidine kinase-like ATPase, C-terminal domain"/>
    <property type="match status" value="1"/>
</dbReference>
<evidence type="ECO:0000313" key="11">
    <source>
        <dbReference type="EMBL" id="MCA9756487.1"/>
    </source>
</evidence>
<dbReference type="EMBL" id="JAGQHS010000055">
    <property type="protein sequence ID" value="MCA9756487.1"/>
    <property type="molecule type" value="Genomic_DNA"/>
</dbReference>
<dbReference type="PANTHER" id="PTHR43711:SF1">
    <property type="entry name" value="HISTIDINE KINASE 1"/>
    <property type="match status" value="1"/>
</dbReference>
<dbReference type="CDD" id="cd00082">
    <property type="entry name" value="HisKA"/>
    <property type="match status" value="1"/>
</dbReference>
<dbReference type="GO" id="GO:0000155">
    <property type="term" value="F:phosphorelay sensor kinase activity"/>
    <property type="evidence" value="ECO:0007669"/>
    <property type="project" value="InterPro"/>
</dbReference>
<reference evidence="11" key="2">
    <citation type="journal article" date="2021" name="Microbiome">
        <title>Successional dynamics and alternative stable states in a saline activated sludge microbial community over 9 years.</title>
        <authorList>
            <person name="Wang Y."/>
            <person name="Ye J."/>
            <person name="Ju F."/>
            <person name="Liu L."/>
            <person name="Boyd J.A."/>
            <person name="Deng Y."/>
            <person name="Parks D.H."/>
            <person name="Jiang X."/>
            <person name="Yin X."/>
            <person name="Woodcroft B.J."/>
            <person name="Tyson G.W."/>
            <person name="Hugenholtz P."/>
            <person name="Polz M.F."/>
            <person name="Zhang T."/>
        </authorList>
    </citation>
    <scope>NUCLEOTIDE SEQUENCE</scope>
    <source>
        <strain evidence="11">HKST-UBA02</strain>
    </source>
</reference>
<keyword evidence="9" id="KW-1133">Transmembrane helix</keyword>
<keyword evidence="3" id="KW-0597">Phosphoprotein</keyword>
<name>A0A956SDC0_UNCEI</name>
<dbReference type="Gene3D" id="1.10.287.130">
    <property type="match status" value="1"/>
</dbReference>
<feature type="compositionally biased region" description="Gly residues" evidence="8">
    <location>
        <begin position="77"/>
        <end position="86"/>
    </location>
</feature>
<keyword evidence="6" id="KW-0902">Two-component regulatory system</keyword>
<dbReference type="PANTHER" id="PTHR43711">
    <property type="entry name" value="TWO-COMPONENT HISTIDINE KINASE"/>
    <property type="match status" value="1"/>
</dbReference>
<sequence length="691" mass="76265">MTGFLLVALVVIPGLILGWMAIRAAAREEAVVESQLRTTLLAEVTPAADRVAELLDVLRTELSATVPDSAMAATLGGAGSGNGNGSGTDTSGGVSFGSSATGGSGIQQRRPGALDAWSEAEPLVDVPFLFQRTAGTFFWPAESSAYLSNSEREFLDLNLDFFQDRRSVEVFSNVATDFADEKLRADERLNAGARLSAAASSEADAVADADGKQGTVDDATRLSKGELRQQALSEFEKNEEFRDKLYEDAKKSGKTVSPRSTLNLKDAKNKVAERYEEPAPSLYVTESLRFSQILGDAEEGWISRLVDDRIVLIYWKRMPDDRIVGCTVDGDQLRSRILEVMPVALTSARILTVLDHASRPLFDPEPEVARNWRVPFVSREISEHLPRWEVAAYLTNPDVIRDRAHTRTLAIGLLVGVLVVSIMTGGFVVSRMLQSEMRLAEQKTTFVANVSHELKTPLTSIRLLSEMLRDGRQKDPEKQRKYLDIVVSETERLTRLINNVLDFSRLHREGRRYSPTPVDLVALCQEIVETQEVRLRHAGFTVESELEPDDAWGPEGAWATVDAESIKQALLNLVSNAEKYSPNTKWIRIGLRRDGNDALLSVADRGIGIRASDAAKIFDEFYRADDSLTANVRGTGLGLTLTRRIVEDHGGRITYRANPEGGSIFEVRLPLKDDSRREAASPPHIDQETKS</sequence>
<proteinExistence type="predicted"/>